<dbReference type="EMBL" id="FUYG01000015">
    <property type="protein sequence ID" value="SKB03262.1"/>
    <property type="molecule type" value="Genomic_DNA"/>
</dbReference>
<proteinExistence type="predicted"/>
<evidence type="ECO:0000313" key="2">
    <source>
        <dbReference type="EMBL" id="SKB03262.1"/>
    </source>
</evidence>
<protein>
    <recommendedName>
        <fullName evidence="4">DUF2690 domain-containing protein</fullName>
    </recommendedName>
</protein>
<name>A0A1T4YNB8_9MICO</name>
<keyword evidence="1" id="KW-0732">Signal</keyword>
<feature type="chain" id="PRO_5039048575" description="DUF2690 domain-containing protein" evidence="1">
    <location>
        <begin position="35"/>
        <end position="164"/>
    </location>
</feature>
<organism evidence="2 3">
    <name type="scientific">Agreia bicolorata</name>
    <dbReference type="NCBI Taxonomy" id="110935"/>
    <lineage>
        <taxon>Bacteria</taxon>
        <taxon>Bacillati</taxon>
        <taxon>Actinomycetota</taxon>
        <taxon>Actinomycetes</taxon>
        <taxon>Micrococcales</taxon>
        <taxon>Microbacteriaceae</taxon>
        <taxon>Agreia</taxon>
    </lineage>
</organism>
<dbReference type="Proteomes" id="UP000189735">
    <property type="component" value="Unassembled WGS sequence"/>
</dbReference>
<sequence length="164" mass="17340">MITRSRGRWTATTILTTTLLALTMTLGAAMPASASPADHGRDPSVGYGGAAPCNSNASRIGSRPVENEYGQTVATVDIYYSYSCQTNWIRVSGNPAGGNTVKDIRTAGGSWLPTEIDYGSGSSYSMQVYAPGTSCINFQVHLYYPSGASYGETYNAGSTYQTVC</sequence>
<accession>A0A1T4YNB8</accession>
<evidence type="ECO:0008006" key="4">
    <source>
        <dbReference type="Google" id="ProtNLM"/>
    </source>
</evidence>
<dbReference type="RefSeq" id="WP_052521681.1">
    <property type="nucleotide sequence ID" value="NZ_FUYG01000015.1"/>
</dbReference>
<feature type="signal peptide" evidence="1">
    <location>
        <begin position="1"/>
        <end position="34"/>
    </location>
</feature>
<evidence type="ECO:0000256" key="1">
    <source>
        <dbReference type="SAM" id="SignalP"/>
    </source>
</evidence>
<gene>
    <name evidence="2" type="ORF">SAMN06295879_3687</name>
</gene>
<reference evidence="3" key="1">
    <citation type="submission" date="2017-02" db="EMBL/GenBank/DDBJ databases">
        <authorList>
            <person name="Varghese N."/>
            <person name="Submissions S."/>
        </authorList>
    </citation>
    <scope>NUCLEOTIDE SEQUENCE [LARGE SCALE GENOMIC DNA]</scope>
    <source>
        <strain evidence="3">VKM Ac-2052</strain>
    </source>
</reference>
<dbReference type="AlphaFoldDB" id="A0A1T4YNB8"/>
<evidence type="ECO:0000313" key="3">
    <source>
        <dbReference type="Proteomes" id="UP000189735"/>
    </source>
</evidence>